<feature type="domain" description="HTH araC/xylS-type" evidence="5">
    <location>
        <begin position="1"/>
        <end position="58"/>
    </location>
</feature>
<evidence type="ECO:0000256" key="1">
    <source>
        <dbReference type="ARBA" id="ARBA00023015"/>
    </source>
</evidence>
<evidence type="ECO:0000313" key="7">
    <source>
        <dbReference type="Proteomes" id="UP000280759"/>
    </source>
</evidence>
<dbReference type="PROSITE" id="PS01124">
    <property type="entry name" value="HTH_ARAC_FAMILY_2"/>
    <property type="match status" value="1"/>
</dbReference>
<accession>A0A3P5Y8D0</accession>
<dbReference type="AlphaFoldDB" id="A0A3P5Y8D0"/>
<keyword evidence="7" id="KW-1185">Reference proteome</keyword>
<dbReference type="Proteomes" id="UP000280759">
    <property type="component" value="Unassembled WGS sequence"/>
</dbReference>
<organism evidence="6 7">
    <name type="scientific">Streptococcus canis</name>
    <dbReference type="NCBI Taxonomy" id="1329"/>
    <lineage>
        <taxon>Bacteria</taxon>
        <taxon>Bacillati</taxon>
        <taxon>Bacillota</taxon>
        <taxon>Bacilli</taxon>
        <taxon>Lactobacillales</taxon>
        <taxon>Streptococcaceae</taxon>
        <taxon>Streptococcus</taxon>
    </lineage>
</organism>
<name>A0A3P5Y8D0_STRCB</name>
<protein>
    <submittedName>
        <fullName evidence="6">HTH-type transcriptional activator RhaR</fullName>
    </submittedName>
</protein>
<feature type="region of interest" description="Disordered" evidence="4">
    <location>
        <begin position="59"/>
        <end position="79"/>
    </location>
</feature>
<dbReference type="SMART" id="SM00342">
    <property type="entry name" value="HTH_ARAC"/>
    <property type="match status" value="1"/>
</dbReference>
<evidence type="ECO:0000313" key="6">
    <source>
        <dbReference type="EMBL" id="VDC44003.1"/>
    </source>
</evidence>
<dbReference type="InterPro" id="IPR018060">
    <property type="entry name" value="HTH_AraC"/>
</dbReference>
<evidence type="ECO:0000256" key="2">
    <source>
        <dbReference type="ARBA" id="ARBA00023125"/>
    </source>
</evidence>
<dbReference type="GO" id="GO:0003700">
    <property type="term" value="F:DNA-binding transcription factor activity"/>
    <property type="evidence" value="ECO:0007669"/>
    <property type="project" value="InterPro"/>
</dbReference>
<evidence type="ECO:0000259" key="5">
    <source>
        <dbReference type="PROSITE" id="PS01124"/>
    </source>
</evidence>
<gene>
    <name evidence="6" type="primary">rhaR</name>
    <name evidence="6" type="ORF">FMV2238Y02_24430</name>
</gene>
<dbReference type="Pfam" id="PF12833">
    <property type="entry name" value="HTH_18"/>
    <property type="match status" value="1"/>
</dbReference>
<reference evidence="6 7" key="1">
    <citation type="submission" date="2018-10" db="EMBL/GenBank/DDBJ databases">
        <authorList>
            <consortium name="Molecular Microbiology and Infection Unit (UMMI)"/>
            <person name="Machado M."/>
        </authorList>
    </citation>
    <scope>NUCLEOTIDE SEQUENCE [LARGE SCALE GENOMIC DNA]</scope>
    <source>
        <strain evidence="6">FMV2238.02</strain>
    </source>
</reference>
<keyword evidence="1" id="KW-0805">Transcription regulation</keyword>
<dbReference type="EMBL" id="UXEP01000111">
    <property type="protein sequence ID" value="VDC44003.1"/>
    <property type="molecule type" value="Genomic_DNA"/>
</dbReference>
<dbReference type="Gene3D" id="1.10.10.60">
    <property type="entry name" value="Homeodomain-like"/>
    <property type="match status" value="1"/>
</dbReference>
<dbReference type="GO" id="GO:0043565">
    <property type="term" value="F:sequence-specific DNA binding"/>
    <property type="evidence" value="ECO:0007669"/>
    <property type="project" value="InterPro"/>
</dbReference>
<sequence length="79" mass="8992">MTILQYFLHLKIEVAKQLLEEGKTLAHIAELLQFSTSANFSRTFKRVVGISPLKYAQQNHLASQQTSKGHTQKDPEESH</sequence>
<keyword evidence="3" id="KW-0804">Transcription</keyword>
<dbReference type="SUPFAM" id="SSF46689">
    <property type="entry name" value="Homeodomain-like"/>
    <property type="match status" value="1"/>
</dbReference>
<evidence type="ECO:0000256" key="4">
    <source>
        <dbReference type="SAM" id="MobiDB-lite"/>
    </source>
</evidence>
<dbReference type="InterPro" id="IPR009057">
    <property type="entry name" value="Homeodomain-like_sf"/>
</dbReference>
<proteinExistence type="predicted"/>
<feature type="compositionally biased region" description="Polar residues" evidence="4">
    <location>
        <begin position="59"/>
        <end position="69"/>
    </location>
</feature>
<evidence type="ECO:0000256" key="3">
    <source>
        <dbReference type="ARBA" id="ARBA00023163"/>
    </source>
</evidence>
<keyword evidence="2" id="KW-0238">DNA-binding</keyword>
<dbReference type="PANTHER" id="PTHR43280">
    <property type="entry name" value="ARAC-FAMILY TRANSCRIPTIONAL REGULATOR"/>
    <property type="match status" value="1"/>
</dbReference>
<dbReference type="PANTHER" id="PTHR43280:SF2">
    <property type="entry name" value="HTH-TYPE TRANSCRIPTIONAL REGULATOR EXSA"/>
    <property type="match status" value="1"/>
</dbReference>